<evidence type="ECO:0008006" key="4">
    <source>
        <dbReference type="Google" id="ProtNLM"/>
    </source>
</evidence>
<gene>
    <name evidence="2" type="ORF">MSPICULIGERA_LOCUS25957</name>
</gene>
<dbReference type="EMBL" id="CATQJA010002796">
    <property type="protein sequence ID" value="CAJ0588004.1"/>
    <property type="molecule type" value="Genomic_DNA"/>
</dbReference>
<comment type="caution">
    <text evidence="2">The sequence shown here is derived from an EMBL/GenBank/DDBJ whole genome shotgun (WGS) entry which is preliminary data.</text>
</comment>
<feature type="transmembrane region" description="Helical" evidence="1">
    <location>
        <begin position="81"/>
        <end position="102"/>
    </location>
</feature>
<keyword evidence="1" id="KW-0812">Transmembrane</keyword>
<feature type="transmembrane region" description="Helical" evidence="1">
    <location>
        <begin position="122"/>
        <end position="148"/>
    </location>
</feature>
<evidence type="ECO:0000313" key="3">
    <source>
        <dbReference type="Proteomes" id="UP001177023"/>
    </source>
</evidence>
<protein>
    <recommendedName>
        <fullName evidence="4">G-protein coupled receptors family 1 profile domain-containing protein</fullName>
    </recommendedName>
</protein>
<proteinExistence type="predicted"/>
<accession>A0AA36DKE6</accession>
<sequence length="175" mass="20225">MPGNHHIIDWAKILAILIAVGVPLILVPIFNLAIFCVLRKRPKTVATRSFSASTSIDSEQPIRENCVLGSRQRYERKVTRTIVAIIACHIFTDSPSAFPFIWDLLGQDAPIWINWMVPSPNYIYMFCGIINSLHLLGKVLNFFLFCLLSEDFRKRVQIMLRKYSKTLRHYRPAFM</sequence>
<feature type="non-terminal residue" evidence="2">
    <location>
        <position position="1"/>
    </location>
</feature>
<dbReference type="PANTHER" id="PTHR46895">
    <property type="entry name" value="PROTEIN CBG20548-RELATED"/>
    <property type="match status" value="1"/>
</dbReference>
<organism evidence="2 3">
    <name type="scientific">Mesorhabditis spiculigera</name>
    <dbReference type="NCBI Taxonomy" id="96644"/>
    <lineage>
        <taxon>Eukaryota</taxon>
        <taxon>Metazoa</taxon>
        <taxon>Ecdysozoa</taxon>
        <taxon>Nematoda</taxon>
        <taxon>Chromadorea</taxon>
        <taxon>Rhabditida</taxon>
        <taxon>Rhabditina</taxon>
        <taxon>Rhabditomorpha</taxon>
        <taxon>Rhabditoidea</taxon>
        <taxon>Rhabditidae</taxon>
        <taxon>Mesorhabditinae</taxon>
        <taxon>Mesorhabditis</taxon>
    </lineage>
</organism>
<keyword evidence="1" id="KW-1133">Transmembrane helix</keyword>
<dbReference type="Gene3D" id="1.20.1070.10">
    <property type="entry name" value="Rhodopsin 7-helix transmembrane proteins"/>
    <property type="match status" value="1"/>
</dbReference>
<keyword evidence="3" id="KW-1185">Reference proteome</keyword>
<dbReference type="AlphaFoldDB" id="A0AA36DKE6"/>
<feature type="transmembrane region" description="Helical" evidence="1">
    <location>
        <begin position="13"/>
        <end position="38"/>
    </location>
</feature>
<evidence type="ECO:0000313" key="2">
    <source>
        <dbReference type="EMBL" id="CAJ0588004.1"/>
    </source>
</evidence>
<reference evidence="2" key="1">
    <citation type="submission" date="2023-06" db="EMBL/GenBank/DDBJ databases">
        <authorList>
            <person name="Delattre M."/>
        </authorList>
    </citation>
    <scope>NUCLEOTIDE SEQUENCE</scope>
    <source>
        <strain evidence="2">AF72</strain>
    </source>
</reference>
<dbReference type="PANTHER" id="PTHR46895:SF1">
    <property type="entry name" value="G-PROTEIN COUPLED RECEPTORS FAMILY 1 PROFILE DOMAIN-CONTAINING PROTEIN"/>
    <property type="match status" value="1"/>
</dbReference>
<dbReference type="SUPFAM" id="SSF81321">
    <property type="entry name" value="Family A G protein-coupled receptor-like"/>
    <property type="match status" value="1"/>
</dbReference>
<evidence type="ECO:0000256" key="1">
    <source>
        <dbReference type="SAM" id="Phobius"/>
    </source>
</evidence>
<dbReference type="Proteomes" id="UP001177023">
    <property type="component" value="Unassembled WGS sequence"/>
</dbReference>
<keyword evidence="1" id="KW-0472">Membrane</keyword>
<name>A0AA36DKE6_9BILA</name>